<evidence type="ECO:0008006" key="5">
    <source>
        <dbReference type="Google" id="ProtNLM"/>
    </source>
</evidence>
<gene>
    <name evidence="2" type="ORF">GCM10008021_26630</name>
    <name evidence="1" type="ORF">GCM10010914_28150</name>
</gene>
<reference evidence="1" key="4">
    <citation type="submission" date="2023-08" db="EMBL/GenBank/DDBJ databases">
        <authorList>
            <person name="Sun Q."/>
            <person name="Zhou Y."/>
        </authorList>
    </citation>
    <scope>NUCLEOTIDE SEQUENCE</scope>
    <source>
        <strain evidence="2">CGMCC 1.8884</strain>
        <strain evidence="1">CGMCC 1.8885</strain>
    </source>
</reference>
<proteinExistence type="predicted"/>
<evidence type="ECO:0000313" key="3">
    <source>
        <dbReference type="Proteomes" id="UP000630135"/>
    </source>
</evidence>
<dbReference type="Proteomes" id="UP000630135">
    <property type="component" value="Unassembled WGS sequence"/>
</dbReference>
<sequence length="276" mass="30900">MPLLVTSSMSLASLYVEALFDETVLSSATAFYWLKPGFGTPHLITNWHVVSGRNAEDGSCLSKTGGVPNQLRVYSQPAGPSKDAYIYTIPLIVDSKQQWIEHPEGRKVDVVAIPLLYAPLYEPEFSTYPINANPNVFYADIQTVVTSEVFILGYPNGFRHKPWFPIWKRGTIATEPYIDFDERPIFLVDALTRASMSGSPVIQMSNSNYINSYGEVEFNGSQNVKFLGIYSGRIDSSRVREGIIYEGAELGRVFRREVIGEILDDSMMARFGKEIS</sequence>
<organism evidence="1 4">
    <name type="scientific">Deinococcus wulumuqiensis</name>
    <dbReference type="NCBI Taxonomy" id="980427"/>
    <lineage>
        <taxon>Bacteria</taxon>
        <taxon>Thermotogati</taxon>
        <taxon>Deinococcota</taxon>
        <taxon>Deinococci</taxon>
        <taxon>Deinococcales</taxon>
        <taxon>Deinococcaceae</taxon>
        <taxon>Deinococcus</taxon>
    </lineage>
</organism>
<dbReference type="InterPro" id="IPR009003">
    <property type="entry name" value="Peptidase_S1_PA"/>
</dbReference>
<dbReference type="EMBL" id="BMLZ01000047">
    <property type="protein sequence ID" value="GGP31012.1"/>
    <property type="molecule type" value="Genomic_DNA"/>
</dbReference>
<dbReference type="Pfam" id="PF13365">
    <property type="entry name" value="Trypsin_2"/>
    <property type="match status" value="1"/>
</dbReference>
<accession>A0AAV4KBL5</accession>
<reference evidence="1" key="2">
    <citation type="journal article" date="2014" name="Int. J. Syst. Evol. Microbiol.">
        <title>Complete genome sequence of Corynebacterium casei LMG S-19264T (=DSM 44701T), isolated from a smear-ripened cheese.</title>
        <authorList>
            <consortium name="US DOE Joint Genome Institute (JGI-PGF)"/>
            <person name="Walter F."/>
            <person name="Albersmeier A."/>
            <person name="Kalinowski J."/>
            <person name="Ruckert C."/>
        </authorList>
    </citation>
    <scope>NUCLEOTIDE SEQUENCE</scope>
    <source>
        <strain evidence="1">CGMCC 1.8885</strain>
    </source>
</reference>
<comment type="caution">
    <text evidence="1">The sequence shown here is derived from an EMBL/GenBank/DDBJ whole genome shotgun (WGS) entry which is preliminary data.</text>
</comment>
<dbReference type="Proteomes" id="UP000652720">
    <property type="component" value="Unassembled WGS sequence"/>
</dbReference>
<keyword evidence="3" id="KW-1185">Reference proteome</keyword>
<protein>
    <recommendedName>
        <fullName evidence="5">Serine protease</fullName>
    </recommendedName>
</protein>
<reference evidence="2" key="1">
    <citation type="journal article" date="2014" name="Int. J. Syst. Evol. Microbiol.">
        <title>Complete genome of a new Firmicutes species belonging to the dominant human colonic microbiota ('Ruminococcus bicirculans') reveals two chromosomes and a selective capacity to utilize plant glucans.</title>
        <authorList>
            <consortium name="NISC Comparative Sequencing Program"/>
            <person name="Wegmann U."/>
            <person name="Louis P."/>
            <person name="Goesmann A."/>
            <person name="Henrissat B."/>
            <person name="Duncan S.H."/>
            <person name="Flint H.J."/>
        </authorList>
    </citation>
    <scope>NUCLEOTIDE SEQUENCE</scope>
    <source>
        <strain evidence="2">CGMCC 1.8884</strain>
    </source>
</reference>
<evidence type="ECO:0000313" key="4">
    <source>
        <dbReference type="Proteomes" id="UP000652720"/>
    </source>
</evidence>
<evidence type="ECO:0000313" key="1">
    <source>
        <dbReference type="EMBL" id="GGI92017.1"/>
    </source>
</evidence>
<dbReference type="EMBL" id="BMMA01000041">
    <property type="protein sequence ID" value="GGI92017.1"/>
    <property type="molecule type" value="Genomic_DNA"/>
</dbReference>
<reference evidence="3" key="3">
    <citation type="journal article" date="2019" name="Int. J. Syst. Evol. Microbiol.">
        <title>The Global Catalogue of Microorganisms (GCM) 10K type strain sequencing project: providing services to taxonomists for standard genome sequencing and annotation.</title>
        <authorList>
            <consortium name="The Broad Institute Genomics Platform"/>
            <consortium name="The Broad Institute Genome Sequencing Center for Infectious Disease"/>
            <person name="Wu L."/>
            <person name="Ma J."/>
        </authorList>
    </citation>
    <scope>NUCLEOTIDE SEQUENCE [LARGE SCALE GENOMIC DNA]</scope>
    <source>
        <strain evidence="3">CGMCC 1.8884</strain>
    </source>
</reference>
<dbReference type="AlphaFoldDB" id="A0AAV4KBL5"/>
<dbReference type="SUPFAM" id="SSF50494">
    <property type="entry name" value="Trypsin-like serine proteases"/>
    <property type="match status" value="1"/>
</dbReference>
<name>A0AAV4KBL5_9DEIO</name>
<evidence type="ECO:0000313" key="2">
    <source>
        <dbReference type="EMBL" id="GGP31012.1"/>
    </source>
</evidence>